<reference evidence="3 4" key="1">
    <citation type="submission" date="2019-04" db="EMBL/GenBank/DDBJ databases">
        <title>Crypto-aerobic microbial life in anoxic (sulfidic) marine sediments.</title>
        <authorList>
            <person name="Bhattacharya S."/>
            <person name="Roy C."/>
            <person name="Mondal N."/>
            <person name="Sarkar J."/>
            <person name="Mandal S."/>
            <person name="Rameez M.J."/>
            <person name="Ghosh W."/>
        </authorList>
    </citation>
    <scope>NUCLEOTIDE SEQUENCE [LARGE SCALE GENOMIC DNA]</scope>
    <source>
        <strain evidence="3 4">SBBC</strain>
    </source>
</reference>
<evidence type="ECO:0000313" key="4">
    <source>
        <dbReference type="Proteomes" id="UP000306340"/>
    </source>
</evidence>
<gene>
    <name evidence="3" type="ORF">FAZ78_00745</name>
</gene>
<evidence type="ECO:0000313" key="3">
    <source>
        <dbReference type="EMBL" id="TKA98474.1"/>
    </source>
</evidence>
<feature type="compositionally biased region" description="Basic and acidic residues" evidence="1">
    <location>
        <begin position="266"/>
        <end position="276"/>
    </location>
</feature>
<proteinExistence type="predicted"/>
<dbReference type="EMBL" id="SWAU01000002">
    <property type="protein sequence ID" value="TKA98474.1"/>
    <property type="molecule type" value="Genomic_DNA"/>
</dbReference>
<dbReference type="Proteomes" id="UP000306340">
    <property type="component" value="Unassembled WGS sequence"/>
</dbReference>
<feature type="region of interest" description="Disordered" evidence="1">
    <location>
        <begin position="264"/>
        <end position="302"/>
    </location>
</feature>
<feature type="domain" description="Plasmid replication protein C C-terminal" evidence="2">
    <location>
        <begin position="312"/>
        <end position="416"/>
    </location>
</feature>
<protein>
    <recommendedName>
        <fullName evidence="2">Plasmid replication protein C C-terminal domain-containing protein</fullName>
    </recommendedName>
</protein>
<dbReference type="InterPro" id="IPR021760">
    <property type="entry name" value="RepC_C"/>
</dbReference>
<name>A0A4U0Z7F3_9RHOB</name>
<sequence>MSPGSGTMDISGANPPVQGLLRQMRELEAAGSRLSPATLPLRQWLYVKYFLRLNPPRSGGGVSRITGARMFIPHPAGQGRRARPPPVEDATREQPLGLLAGVARSVGGLVGLVGAAATKMLNQHQKTAASGMLSAIPPDNREALIAIKKQLEADRTERTLMRRKISAVRRIFKAALLQLVTVAPEHPEAATLMQEWAALPRRYDGLSAAELSHQLKAVDGLTHKVLALLDLQSQTSGRAEADFRPYIQDTKEDTFVVCNGSSVDLRPSRKRDDGKPSEVAPAGPPSCREENDGAGSRGHKPELLESFKPRQVYAACSDNMRLYLDTVKGDRALPDPLDFVRAAELMLRELGINQSAWDDACDAMGPMEAALSVVVIDAGQYRASRPIHSPGGALRAFTRKHKAGQLNLAGSIIGMIERRREKQAPQAGHL</sequence>
<comment type="caution">
    <text evidence="3">The sequence shown here is derived from an EMBL/GenBank/DDBJ whole genome shotgun (WGS) entry which is preliminary data.</text>
</comment>
<organism evidence="3 4">
    <name type="scientific">Cereibacter changlensis</name>
    <dbReference type="NCBI Taxonomy" id="402884"/>
    <lineage>
        <taxon>Bacteria</taxon>
        <taxon>Pseudomonadati</taxon>
        <taxon>Pseudomonadota</taxon>
        <taxon>Alphaproteobacteria</taxon>
        <taxon>Rhodobacterales</taxon>
        <taxon>Paracoccaceae</taxon>
        <taxon>Cereibacter</taxon>
    </lineage>
</organism>
<dbReference type="Pfam" id="PF11800">
    <property type="entry name" value="RP-C_C"/>
    <property type="match status" value="1"/>
</dbReference>
<evidence type="ECO:0000256" key="1">
    <source>
        <dbReference type="SAM" id="MobiDB-lite"/>
    </source>
</evidence>
<accession>A0A4U0Z7F3</accession>
<dbReference type="AlphaFoldDB" id="A0A4U0Z7F3"/>
<evidence type="ECO:0000259" key="2">
    <source>
        <dbReference type="Pfam" id="PF11800"/>
    </source>
</evidence>